<evidence type="ECO:0000313" key="10">
    <source>
        <dbReference type="EMBL" id="PWF23028.1"/>
    </source>
</evidence>
<comment type="catalytic activity">
    <reaction evidence="6 8">
        <text>dCMP + ATP = dCDP + ADP</text>
        <dbReference type="Rhea" id="RHEA:25094"/>
        <dbReference type="ChEBI" id="CHEBI:30616"/>
        <dbReference type="ChEBI" id="CHEBI:57566"/>
        <dbReference type="ChEBI" id="CHEBI:58593"/>
        <dbReference type="ChEBI" id="CHEBI:456216"/>
        <dbReference type="EC" id="2.7.4.25"/>
    </reaction>
</comment>
<keyword evidence="3 8" id="KW-0547">Nucleotide-binding</keyword>
<dbReference type="HAMAP" id="MF_00238">
    <property type="entry name" value="Cytidyl_kinase_type1"/>
    <property type="match status" value="1"/>
</dbReference>
<evidence type="ECO:0000313" key="11">
    <source>
        <dbReference type="Proteomes" id="UP000245212"/>
    </source>
</evidence>
<dbReference type="EMBL" id="QETA01000003">
    <property type="protein sequence ID" value="PWF23028.1"/>
    <property type="molecule type" value="Genomic_DNA"/>
</dbReference>
<accession>A0A2V1K3K8</accession>
<dbReference type="GO" id="GO:0006220">
    <property type="term" value="P:pyrimidine nucleotide metabolic process"/>
    <property type="evidence" value="ECO:0007669"/>
    <property type="project" value="UniProtKB-UniRule"/>
</dbReference>
<gene>
    <name evidence="8" type="primary">cmk</name>
    <name evidence="10" type="ORF">DD235_08470</name>
</gene>
<evidence type="ECO:0000256" key="8">
    <source>
        <dbReference type="HAMAP-Rule" id="MF_00238"/>
    </source>
</evidence>
<keyword evidence="4 8" id="KW-0418">Kinase</keyword>
<evidence type="ECO:0000256" key="3">
    <source>
        <dbReference type="ARBA" id="ARBA00022741"/>
    </source>
</evidence>
<dbReference type="InterPro" id="IPR011994">
    <property type="entry name" value="Cytidylate_kinase_dom"/>
</dbReference>
<proteinExistence type="inferred from homology"/>
<keyword evidence="8" id="KW-0963">Cytoplasm</keyword>
<evidence type="ECO:0000256" key="1">
    <source>
        <dbReference type="ARBA" id="ARBA00009427"/>
    </source>
</evidence>
<dbReference type="GO" id="GO:0005524">
    <property type="term" value="F:ATP binding"/>
    <property type="evidence" value="ECO:0007669"/>
    <property type="project" value="UniProtKB-UniRule"/>
</dbReference>
<dbReference type="GO" id="GO:0036430">
    <property type="term" value="F:CMP kinase activity"/>
    <property type="evidence" value="ECO:0007669"/>
    <property type="project" value="RHEA"/>
</dbReference>
<dbReference type="EC" id="2.7.4.25" evidence="8"/>
<keyword evidence="5 8" id="KW-0067">ATP-binding</keyword>
<dbReference type="Gene3D" id="3.40.50.300">
    <property type="entry name" value="P-loop containing nucleotide triphosphate hydrolases"/>
    <property type="match status" value="1"/>
</dbReference>
<dbReference type="RefSeq" id="WP_109061643.1">
    <property type="nucleotide sequence ID" value="NZ_QETA01000003.1"/>
</dbReference>
<keyword evidence="11" id="KW-1185">Reference proteome</keyword>
<dbReference type="InterPro" id="IPR027417">
    <property type="entry name" value="P-loop_NTPase"/>
</dbReference>
<dbReference type="InterPro" id="IPR003136">
    <property type="entry name" value="Cytidylate_kin"/>
</dbReference>
<dbReference type="AlphaFoldDB" id="A0A2V1K3K8"/>
<evidence type="ECO:0000256" key="5">
    <source>
        <dbReference type="ARBA" id="ARBA00022840"/>
    </source>
</evidence>
<feature type="binding site" evidence="8">
    <location>
        <begin position="17"/>
        <end position="25"/>
    </location>
    <ligand>
        <name>ATP</name>
        <dbReference type="ChEBI" id="CHEBI:30616"/>
    </ligand>
</feature>
<dbReference type="PANTHER" id="PTHR21299:SF2">
    <property type="entry name" value="CYTIDYLATE KINASE"/>
    <property type="match status" value="1"/>
</dbReference>
<dbReference type="CDD" id="cd02020">
    <property type="entry name" value="CMPK"/>
    <property type="match status" value="1"/>
</dbReference>
<evidence type="ECO:0000256" key="2">
    <source>
        <dbReference type="ARBA" id="ARBA00022679"/>
    </source>
</evidence>
<dbReference type="NCBIfam" id="TIGR00017">
    <property type="entry name" value="cmk"/>
    <property type="match status" value="1"/>
</dbReference>
<protein>
    <recommendedName>
        <fullName evidence="8">Cytidylate kinase</fullName>
        <shortName evidence="8">CK</shortName>
        <ecNumber evidence="8">2.7.4.25</ecNumber>
    </recommendedName>
    <alternativeName>
        <fullName evidence="8">Cytidine monophosphate kinase</fullName>
        <shortName evidence="8">CMP kinase</shortName>
    </alternativeName>
</protein>
<evidence type="ECO:0000256" key="4">
    <source>
        <dbReference type="ARBA" id="ARBA00022777"/>
    </source>
</evidence>
<keyword evidence="2 8" id="KW-0808">Transferase</keyword>
<dbReference type="GO" id="GO:0005829">
    <property type="term" value="C:cytosol"/>
    <property type="evidence" value="ECO:0007669"/>
    <property type="project" value="TreeGrafter"/>
</dbReference>
<dbReference type="PANTHER" id="PTHR21299">
    <property type="entry name" value="CYTIDYLATE KINASE/PANTOATE-BETA-ALANINE LIGASE"/>
    <property type="match status" value="1"/>
</dbReference>
<feature type="domain" description="Cytidylate kinase" evidence="9">
    <location>
        <begin position="13"/>
        <end position="221"/>
    </location>
</feature>
<comment type="caution">
    <text evidence="10">The sequence shown here is derived from an EMBL/GenBank/DDBJ whole genome shotgun (WGS) entry which is preliminary data.</text>
</comment>
<comment type="similarity">
    <text evidence="1 8">Belongs to the cytidylate kinase family. Type 1 subfamily.</text>
</comment>
<evidence type="ECO:0000259" key="9">
    <source>
        <dbReference type="Pfam" id="PF02224"/>
    </source>
</evidence>
<evidence type="ECO:0000256" key="6">
    <source>
        <dbReference type="ARBA" id="ARBA00047615"/>
    </source>
</evidence>
<dbReference type="Pfam" id="PF02224">
    <property type="entry name" value="Cytidylate_kin"/>
    <property type="match status" value="1"/>
</dbReference>
<dbReference type="Proteomes" id="UP000245212">
    <property type="component" value="Unassembled WGS sequence"/>
</dbReference>
<organism evidence="10 11">
    <name type="scientific">Corticimicrobacter populi</name>
    <dbReference type="NCBI Taxonomy" id="2175229"/>
    <lineage>
        <taxon>Bacteria</taxon>
        <taxon>Pseudomonadati</taxon>
        <taxon>Pseudomonadota</taxon>
        <taxon>Betaproteobacteria</taxon>
        <taxon>Burkholderiales</taxon>
        <taxon>Alcaligenaceae</taxon>
        <taxon>Corticimicrobacter</taxon>
    </lineage>
</organism>
<name>A0A2V1K3K8_9BURK</name>
<comment type="catalytic activity">
    <reaction evidence="7 8">
        <text>CMP + ATP = CDP + ADP</text>
        <dbReference type="Rhea" id="RHEA:11600"/>
        <dbReference type="ChEBI" id="CHEBI:30616"/>
        <dbReference type="ChEBI" id="CHEBI:58069"/>
        <dbReference type="ChEBI" id="CHEBI:60377"/>
        <dbReference type="ChEBI" id="CHEBI:456216"/>
        <dbReference type="EC" id="2.7.4.25"/>
    </reaction>
</comment>
<dbReference type="GO" id="GO:0036431">
    <property type="term" value="F:dCMP kinase activity"/>
    <property type="evidence" value="ECO:0007669"/>
    <property type="project" value="InterPro"/>
</dbReference>
<reference evidence="11" key="1">
    <citation type="submission" date="2018-05" db="EMBL/GenBank/DDBJ databases">
        <authorList>
            <person name="Li Y."/>
        </authorList>
    </citation>
    <scope>NUCLEOTIDE SEQUENCE [LARGE SCALE GENOMIC DNA]</scope>
    <source>
        <strain evidence="11">3d-2-2</strain>
    </source>
</reference>
<comment type="subcellular location">
    <subcellularLocation>
        <location evidence="8">Cytoplasm</location>
    </subcellularLocation>
</comment>
<dbReference type="SUPFAM" id="SSF52540">
    <property type="entry name" value="P-loop containing nucleoside triphosphate hydrolases"/>
    <property type="match status" value="1"/>
</dbReference>
<dbReference type="GO" id="GO:0015949">
    <property type="term" value="P:nucleobase-containing small molecule interconversion"/>
    <property type="evidence" value="ECO:0007669"/>
    <property type="project" value="TreeGrafter"/>
</dbReference>
<sequence length="229" mass="24164">MSPNDLSNDIPVIAIDGPTASGKGTVAAGVAQALGWHILDSGAIYRLVALASMRREVAAGDEAALVELAGHLDIRFDVDGAWLDGECVADAIRQEAVGARASVIAALPEVRAALLARQRQFRQVPGLVADGRDMGTVVFPRAQLKVFLVAAAQARAERRYNQLKAKGISANLEDLLRDLMERDARDTGRKAAPLVPASDAMTLDSSAMTAAEVIAQVLSLYRARIAAAV</sequence>
<evidence type="ECO:0000256" key="7">
    <source>
        <dbReference type="ARBA" id="ARBA00048478"/>
    </source>
</evidence>